<proteinExistence type="predicted"/>
<accession>V2YVD3</accession>
<keyword evidence="2" id="KW-1185">Reference proteome</keyword>
<organism evidence="1 2">
    <name type="scientific">Moniliophthora roreri (strain MCA 2997)</name>
    <name type="common">Cocoa frosty pod rot fungus</name>
    <name type="synonym">Crinipellis roreri</name>
    <dbReference type="NCBI Taxonomy" id="1381753"/>
    <lineage>
        <taxon>Eukaryota</taxon>
        <taxon>Fungi</taxon>
        <taxon>Dikarya</taxon>
        <taxon>Basidiomycota</taxon>
        <taxon>Agaricomycotina</taxon>
        <taxon>Agaricomycetes</taxon>
        <taxon>Agaricomycetidae</taxon>
        <taxon>Agaricales</taxon>
        <taxon>Marasmiineae</taxon>
        <taxon>Marasmiaceae</taxon>
        <taxon>Moniliophthora</taxon>
    </lineage>
</organism>
<gene>
    <name evidence="1" type="ORF">Moror_12601</name>
</gene>
<reference evidence="1 2" key="1">
    <citation type="journal article" date="2014" name="BMC Genomics">
        <title>Genome and secretome analysis of the hemibiotrophic fungal pathogen, Moniliophthora roreri, which causes frosty pod rot disease of cacao: mechanisms of the biotrophic and necrotrophic phases.</title>
        <authorList>
            <person name="Meinhardt L.W."/>
            <person name="Costa G.G.L."/>
            <person name="Thomazella D.P.T."/>
            <person name="Teixeira P.J.P.L."/>
            <person name="Carazzolle M.F."/>
            <person name="Schuster S.C."/>
            <person name="Carlson J.E."/>
            <person name="Guiltinan M.J."/>
            <person name="Mieczkowski P."/>
            <person name="Farmer A."/>
            <person name="Ramaraj T."/>
            <person name="Crozier J."/>
            <person name="Davis R.E."/>
            <person name="Shao J."/>
            <person name="Melnick R.L."/>
            <person name="Pereira G.A.G."/>
            <person name="Bailey B.A."/>
        </authorList>
    </citation>
    <scope>NUCLEOTIDE SEQUENCE [LARGE SCALE GENOMIC DNA]</scope>
    <source>
        <strain evidence="1 2">MCA 2997</strain>
    </source>
</reference>
<dbReference type="AlphaFoldDB" id="V2YVD3"/>
<evidence type="ECO:0000313" key="2">
    <source>
        <dbReference type="Proteomes" id="UP000017559"/>
    </source>
</evidence>
<sequence length="298" mass="33344">MQNNVLQLTSTSYSISEEAPELVVYTICLQYQELLLRTFWWAKGPPTLGISGHVTPILQHLGGDDDRCLDGSGSDHRTAKNYVLSTPDNPTNCEPGNTNNGSRRERAGGMLSILKILGLGKMYDVFVREDGVHDLRNVLTLSVACHALFDALETWFEPTNIKHHSIHYFKPLLRSNARTLNQVVFGISNTITNSGHHLKLIDEMKEDSDHYLPNLKPPALHATCAKVAHMSGAARFFDYWDEDMEDKTVLAHDKSDGSLLHTLLTRYASPLMSTEGGQLNVVDALNESELLRENFQKE</sequence>
<name>V2YVD3_MONRO</name>
<dbReference type="HOGENOM" id="CLU_934114_0_0_1"/>
<evidence type="ECO:0008006" key="3">
    <source>
        <dbReference type="Google" id="ProtNLM"/>
    </source>
</evidence>
<evidence type="ECO:0000313" key="1">
    <source>
        <dbReference type="EMBL" id="ESK95629.1"/>
    </source>
</evidence>
<dbReference type="Proteomes" id="UP000017559">
    <property type="component" value="Unassembled WGS sequence"/>
</dbReference>
<dbReference type="KEGG" id="mrr:Moror_12601"/>
<dbReference type="OrthoDB" id="2104739at2759"/>
<comment type="caution">
    <text evidence="1">The sequence shown here is derived from an EMBL/GenBank/DDBJ whole genome shotgun (WGS) entry which is preliminary data.</text>
</comment>
<dbReference type="EMBL" id="AWSO01000071">
    <property type="protein sequence ID" value="ESK95629.1"/>
    <property type="molecule type" value="Genomic_DNA"/>
</dbReference>
<protein>
    <recommendedName>
        <fullName evidence="3">HNH nuclease domain-containing protein</fullName>
    </recommendedName>
</protein>